<dbReference type="EMBL" id="GGMS01009524">
    <property type="protein sequence ID" value="MBY78727.1"/>
    <property type="molecule type" value="Transcribed_RNA"/>
</dbReference>
<dbReference type="Pfam" id="PF07530">
    <property type="entry name" value="PRE_C2HC"/>
    <property type="match status" value="1"/>
</dbReference>
<evidence type="ECO:0000313" key="3">
    <source>
        <dbReference type="EMBL" id="MBY78727.1"/>
    </source>
</evidence>
<proteinExistence type="predicted"/>
<dbReference type="InterPro" id="IPR006579">
    <property type="entry name" value="Pre_C2HC_dom"/>
</dbReference>
<reference evidence="3" key="1">
    <citation type="submission" date="2018-04" db="EMBL/GenBank/DDBJ databases">
        <title>Transcriptome assembly of Sipha flava.</title>
        <authorList>
            <person name="Scully E.D."/>
            <person name="Geib S.M."/>
            <person name="Palmer N.A."/>
            <person name="Koch K."/>
            <person name="Bradshaw J."/>
            <person name="Heng-Moss T."/>
            <person name="Sarath G."/>
        </authorList>
    </citation>
    <scope>NUCLEOTIDE SEQUENCE</scope>
</reference>
<protein>
    <submittedName>
        <fullName evidence="3">Nucleic-acid-binding protein</fullName>
    </submittedName>
</protein>
<evidence type="ECO:0000256" key="1">
    <source>
        <dbReference type="SAM" id="MobiDB-lite"/>
    </source>
</evidence>
<feature type="domain" description="Pre-C2HC" evidence="2">
    <location>
        <begin position="2"/>
        <end position="63"/>
    </location>
</feature>
<gene>
    <name evidence="3" type="ORF">g.2051</name>
</gene>
<name>A0A2S2QLU8_9HEMI</name>
<feature type="region of interest" description="Disordered" evidence="1">
    <location>
        <begin position="166"/>
        <end position="198"/>
    </location>
</feature>
<organism evidence="3">
    <name type="scientific">Sipha flava</name>
    <name type="common">yellow sugarcane aphid</name>
    <dbReference type="NCBI Taxonomy" id="143950"/>
    <lineage>
        <taxon>Eukaryota</taxon>
        <taxon>Metazoa</taxon>
        <taxon>Ecdysozoa</taxon>
        <taxon>Arthropoda</taxon>
        <taxon>Hexapoda</taxon>
        <taxon>Insecta</taxon>
        <taxon>Pterygota</taxon>
        <taxon>Neoptera</taxon>
        <taxon>Paraneoptera</taxon>
        <taxon>Hemiptera</taxon>
        <taxon>Sternorrhyncha</taxon>
        <taxon>Aphidomorpha</taxon>
        <taxon>Aphidoidea</taxon>
        <taxon>Aphididae</taxon>
        <taxon>Sipha</taxon>
    </lineage>
</organism>
<feature type="compositionally biased region" description="Polar residues" evidence="1">
    <location>
        <begin position="166"/>
        <end position="183"/>
    </location>
</feature>
<evidence type="ECO:0000259" key="2">
    <source>
        <dbReference type="Pfam" id="PF07530"/>
    </source>
</evidence>
<accession>A0A2S2QLU8</accession>
<sequence>MEELKILGYPVKSVTRLNNKDKTPSPLMAVQLINHHKSQEIFKLTKLLNCIVITEPRRKPIDPPQCTNCQRFEHLHKSFKLQPRCVKFNLSHHYLNCNKSSEIPPDCVNCNGAHPANYKGCTYFKNIKNKKTNYTKKPYLTENDIPKDTTINEIINNLTKKTINPNSYSNILKGNANPTQNNQKNEDNICLESQNENL</sequence>
<dbReference type="AlphaFoldDB" id="A0A2S2QLU8"/>